<proteinExistence type="predicted"/>
<dbReference type="OrthoDB" id="5318987at2"/>
<comment type="caution">
    <text evidence="1">The sequence shown here is derived from an EMBL/GenBank/DDBJ whole genome shotgun (WGS) entry which is preliminary data.</text>
</comment>
<sequence>MANGHDHIIHLANGQLGGENTSRRDDVTRIVEEMIGTNPPKGLVIHFHGGLVNEKAGRNIAARLQSVYDAAGTWPLFFVWESGLIETVRNNLRDIGQEKIFREFVKKVAEWVLKKLPAGIGFKGGTGVAVDEIKLREQFDAWFRGERDTPPDPLEVPPGMDDAAISTTLKGVPVDQESLEAEIQMSIEADFDFQDAVQEVFNGLVPGGKPVSTKGAGGSTVATTSLISPEAADQLFDRSPATTKGFSLIGWFKAARMAAGIVMAVLRRLGAGRGHGLYVTIVEEVLRALYVDKLGTLIWNQMKKDTADAFLPGEHHGGTALLSELRKRFPAGKDLPRITLIGHSTGAVYICHFLAAAAEMLPEAGFDVIFLAPAVSYDQFDAMLANHRDRIANFRSFGMNDDREIDDRLVPVIYPRSLLYFVSGLLEDTVDQPLVGMERFLREDKIFTPGDFPAISRCRAFYDDFPKSLVWAPDTQGDGTRSASAGHGDFDNDADTLSSLQWLLDKGF</sequence>
<reference evidence="1 2" key="1">
    <citation type="journal article" date="2013" name="Genome Announc.">
        <title>Draft genome sequences for three mercury-methylating, sulfate-reducing bacteria.</title>
        <authorList>
            <person name="Brown S.D."/>
            <person name="Hurt R.A.Jr."/>
            <person name="Gilmour C.C."/>
            <person name="Elias D.A."/>
        </authorList>
    </citation>
    <scope>NUCLEOTIDE SEQUENCE [LARGE SCALE GENOMIC DNA]</scope>
    <source>
        <strain evidence="1 2">DSM 2059</strain>
    </source>
</reference>
<dbReference type="InterPro" id="IPR029058">
    <property type="entry name" value="AB_hydrolase_fold"/>
</dbReference>
<evidence type="ECO:0000313" key="1">
    <source>
        <dbReference type="EMBL" id="EPR42922.1"/>
    </source>
</evidence>
<dbReference type="RefSeq" id="WP_020875020.1">
    <property type="nucleotide sequence ID" value="NZ_ATHJ01000061.1"/>
</dbReference>
<organism evidence="1 2">
    <name type="scientific">Desulfococcus multivorans DSM 2059</name>
    <dbReference type="NCBI Taxonomy" id="1121405"/>
    <lineage>
        <taxon>Bacteria</taxon>
        <taxon>Pseudomonadati</taxon>
        <taxon>Thermodesulfobacteriota</taxon>
        <taxon>Desulfobacteria</taxon>
        <taxon>Desulfobacterales</taxon>
        <taxon>Desulfococcaceae</taxon>
        <taxon>Desulfococcus</taxon>
    </lineage>
</organism>
<dbReference type="eggNOG" id="COG2267">
    <property type="taxonomic scope" value="Bacteria"/>
</dbReference>
<gene>
    <name evidence="1" type="ORF">dsmv_0003</name>
</gene>
<evidence type="ECO:0008006" key="3">
    <source>
        <dbReference type="Google" id="ProtNLM"/>
    </source>
</evidence>
<dbReference type="STRING" id="897.B2D07_10060"/>
<protein>
    <recommendedName>
        <fullName evidence="3">Alpha/beta hydrolase</fullName>
    </recommendedName>
</protein>
<dbReference type="Proteomes" id="UP000014977">
    <property type="component" value="Unassembled WGS sequence"/>
</dbReference>
<dbReference type="AlphaFoldDB" id="S7U0R1"/>
<name>S7U0R1_DESML</name>
<evidence type="ECO:0000313" key="2">
    <source>
        <dbReference type="Proteomes" id="UP000014977"/>
    </source>
</evidence>
<keyword evidence="2" id="KW-1185">Reference proteome</keyword>
<dbReference type="SUPFAM" id="SSF53474">
    <property type="entry name" value="alpha/beta-Hydrolases"/>
    <property type="match status" value="1"/>
</dbReference>
<accession>S7U0R1</accession>
<dbReference type="EMBL" id="ATHJ01000061">
    <property type="protein sequence ID" value="EPR42922.1"/>
    <property type="molecule type" value="Genomic_DNA"/>
</dbReference>